<evidence type="ECO:0000256" key="3">
    <source>
        <dbReference type="ARBA" id="ARBA00023295"/>
    </source>
</evidence>
<keyword evidence="6" id="KW-1185">Reference proteome</keyword>
<dbReference type="KEGG" id="glz:GLAREA_06553"/>
<organism evidence="5 6">
    <name type="scientific">Glarea lozoyensis (strain ATCC 20868 / MF5171)</name>
    <dbReference type="NCBI Taxonomy" id="1116229"/>
    <lineage>
        <taxon>Eukaryota</taxon>
        <taxon>Fungi</taxon>
        <taxon>Dikarya</taxon>
        <taxon>Ascomycota</taxon>
        <taxon>Pezizomycotina</taxon>
        <taxon>Leotiomycetes</taxon>
        <taxon>Helotiales</taxon>
        <taxon>Helotiaceae</taxon>
        <taxon>Glarea</taxon>
    </lineage>
</organism>
<dbReference type="PANTHER" id="PTHR12304:SF4">
    <property type="entry name" value="URIDINE NUCLEOSIDASE"/>
    <property type="match status" value="1"/>
</dbReference>
<dbReference type="OMA" id="NVEHIHA"/>
<sequence>MTQKVPVWLDVDTGNDDVFALLMAAHHPSLDLIGTSTTHGNASLKNTTKNTSMILTALGRTDVSVYPGTAKPFCRDEIVTFDMHGSTGLGGISKLPSPNAPIKSECNAILEMRNALLAQPVKTAWLVATGPLTNAALLFATFPEVVDHIAGLSIMGGAVGGNFTTAKNGKTDGSLEKDKSERFGNETDWAEFNIYCDPEAARSIFSHPNLAIKTTLITLDLTHLCLATKSVRSKLLNGGVSEKPSELRIMLEEILEFFASGYNNFFGMDDGPPLHDPLAVAALLPDSDIFEDDGTRYDVRMVTVGEHTAEDGEDLETVRGQVGRTVVTKRNDGKGVRIPHNLNLDAFWGTISECCSIAEEKGSV</sequence>
<dbReference type="InterPro" id="IPR023186">
    <property type="entry name" value="IUNH"/>
</dbReference>
<dbReference type="Proteomes" id="UP000016922">
    <property type="component" value="Unassembled WGS sequence"/>
</dbReference>
<dbReference type="InterPro" id="IPR036452">
    <property type="entry name" value="Ribo_hydro-like"/>
</dbReference>
<proteinExistence type="inferred from homology"/>
<gene>
    <name evidence="5" type="ORF">GLAREA_06553</name>
</gene>
<evidence type="ECO:0000256" key="2">
    <source>
        <dbReference type="ARBA" id="ARBA00022801"/>
    </source>
</evidence>
<reference evidence="5 6" key="1">
    <citation type="journal article" date="2013" name="BMC Genomics">
        <title>Genomics-driven discovery of the pneumocandin biosynthetic gene cluster in the fungus Glarea lozoyensis.</title>
        <authorList>
            <person name="Chen L."/>
            <person name="Yue Q."/>
            <person name="Zhang X."/>
            <person name="Xiang M."/>
            <person name="Wang C."/>
            <person name="Li S."/>
            <person name="Che Y."/>
            <person name="Ortiz-Lopez F.J."/>
            <person name="Bills G.F."/>
            <person name="Liu X."/>
            <person name="An Z."/>
        </authorList>
    </citation>
    <scope>NUCLEOTIDE SEQUENCE [LARGE SCALE GENOMIC DNA]</scope>
    <source>
        <strain evidence="6">ATCC 20868 / MF5171</strain>
    </source>
</reference>
<comment type="similarity">
    <text evidence="1">Belongs to the IUNH family.</text>
</comment>
<accession>S3D6W9</accession>
<name>S3D6W9_GLAL2</name>
<dbReference type="HOGENOM" id="CLU_036838_2_0_1"/>
<dbReference type="STRING" id="1116229.S3D6W9"/>
<dbReference type="EMBL" id="KE145358">
    <property type="protein sequence ID" value="EPE33540.1"/>
    <property type="molecule type" value="Genomic_DNA"/>
</dbReference>
<dbReference type="eggNOG" id="KOG2938">
    <property type="taxonomic scope" value="Eukaryota"/>
</dbReference>
<evidence type="ECO:0000259" key="4">
    <source>
        <dbReference type="Pfam" id="PF01156"/>
    </source>
</evidence>
<dbReference type="GO" id="GO:0005829">
    <property type="term" value="C:cytosol"/>
    <property type="evidence" value="ECO:0007669"/>
    <property type="project" value="TreeGrafter"/>
</dbReference>
<evidence type="ECO:0000313" key="6">
    <source>
        <dbReference type="Proteomes" id="UP000016922"/>
    </source>
</evidence>
<evidence type="ECO:0000313" key="5">
    <source>
        <dbReference type="EMBL" id="EPE33540.1"/>
    </source>
</evidence>
<dbReference type="GeneID" id="19465606"/>
<dbReference type="AlphaFoldDB" id="S3D6W9"/>
<dbReference type="Gene3D" id="3.90.245.10">
    <property type="entry name" value="Ribonucleoside hydrolase-like"/>
    <property type="match status" value="1"/>
</dbReference>
<keyword evidence="2 5" id="KW-0378">Hydrolase</keyword>
<protein>
    <submittedName>
        <fullName evidence="5">Nucleoside hydrolase</fullName>
    </submittedName>
</protein>
<dbReference type="Pfam" id="PF01156">
    <property type="entry name" value="IU_nuc_hydro"/>
    <property type="match status" value="1"/>
</dbReference>
<feature type="domain" description="Inosine/uridine-preferring nucleoside hydrolase" evidence="4">
    <location>
        <begin position="7"/>
        <end position="348"/>
    </location>
</feature>
<dbReference type="GO" id="GO:0006152">
    <property type="term" value="P:purine nucleoside catabolic process"/>
    <property type="evidence" value="ECO:0007669"/>
    <property type="project" value="TreeGrafter"/>
</dbReference>
<dbReference type="RefSeq" id="XP_008080157.1">
    <property type="nucleotide sequence ID" value="XM_008081966.1"/>
</dbReference>
<dbReference type="SUPFAM" id="SSF53590">
    <property type="entry name" value="Nucleoside hydrolase"/>
    <property type="match status" value="1"/>
</dbReference>
<keyword evidence="3" id="KW-0326">Glycosidase</keyword>
<evidence type="ECO:0000256" key="1">
    <source>
        <dbReference type="ARBA" id="ARBA00009176"/>
    </source>
</evidence>
<dbReference type="GO" id="GO:0008477">
    <property type="term" value="F:purine nucleosidase activity"/>
    <property type="evidence" value="ECO:0007669"/>
    <property type="project" value="TreeGrafter"/>
</dbReference>
<dbReference type="InterPro" id="IPR001910">
    <property type="entry name" value="Inosine/uridine_hydrolase_dom"/>
</dbReference>
<dbReference type="PANTHER" id="PTHR12304">
    <property type="entry name" value="INOSINE-URIDINE PREFERRING NUCLEOSIDE HYDROLASE"/>
    <property type="match status" value="1"/>
</dbReference>
<dbReference type="OrthoDB" id="432381at2759"/>